<evidence type="ECO:0000313" key="2">
    <source>
        <dbReference type="Proteomes" id="UP000449004"/>
    </source>
</evidence>
<dbReference type="AlphaFoldDB" id="A0A7V7YDP2"/>
<dbReference type="EMBL" id="WELC01000023">
    <property type="protein sequence ID" value="KAB7628889.1"/>
    <property type="molecule type" value="Genomic_DNA"/>
</dbReference>
<dbReference type="RefSeq" id="WP_152153961.1">
    <property type="nucleotide sequence ID" value="NZ_WELC01000023.1"/>
</dbReference>
<organism evidence="1 2">
    <name type="scientific">Stenotrophomonas rhizophila</name>
    <dbReference type="NCBI Taxonomy" id="216778"/>
    <lineage>
        <taxon>Bacteria</taxon>
        <taxon>Pseudomonadati</taxon>
        <taxon>Pseudomonadota</taxon>
        <taxon>Gammaproteobacteria</taxon>
        <taxon>Lysobacterales</taxon>
        <taxon>Lysobacteraceae</taxon>
        <taxon>Stenotrophomonas</taxon>
    </lineage>
</organism>
<name>A0A7V7YDP2_9GAMM</name>
<gene>
    <name evidence="1" type="ORF">F9K92_15690</name>
</gene>
<accession>A0A7V7YDP2</accession>
<protein>
    <submittedName>
        <fullName evidence="1">Uncharacterized protein</fullName>
    </submittedName>
</protein>
<comment type="caution">
    <text evidence="1">The sequence shown here is derived from an EMBL/GenBank/DDBJ whole genome shotgun (WGS) entry which is preliminary data.</text>
</comment>
<dbReference type="Proteomes" id="UP000449004">
    <property type="component" value="Unassembled WGS sequence"/>
</dbReference>
<reference evidence="1 2" key="1">
    <citation type="submission" date="2019-10" db="EMBL/GenBank/DDBJ databases">
        <title>Halotolerant bacteria associated to Saharan-endemic halophytes Stipa tenacissima L. and Atriplex halimus L mitigate salt stress and promote growth of tomato plants.</title>
        <authorList>
            <person name="Dif G."/>
        </authorList>
    </citation>
    <scope>NUCLEOTIDE SEQUENCE [LARGE SCALE GENOMIC DNA]</scope>
    <source>
        <strain evidence="1 2">IS26</strain>
    </source>
</reference>
<sequence>MSKEEVEVLPEGGVRIAAPLTTYRPPGNAPAIIKMGEEKFDTLLHTPWSGTPLKAVLTFRLGKLQGVYVSWHDDGPALEPIANQVAEKYGPAKIADRTTTERCPSAGGGVVEVKNGTYEYSWSQDVDNREVRTNISSYVIDGCLGRRYSQRRTTLNGLSINYVQKTSNPF</sequence>
<evidence type="ECO:0000313" key="1">
    <source>
        <dbReference type="EMBL" id="KAB7628889.1"/>
    </source>
</evidence>
<proteinExistence type="predicted"/>